<dbReference type="PATRIC" id="fig|992073.3.peg.600"/>
<dbReference type="EMBL" id="AKPJ01000001">
    <property type="protein sequence ID" value="EJB99901.1"/>
    <property type="molecule type" value="Genomic_DNA"/>
</dbReference>
<name>I9W1N9_HELPX</name>
<evidence type="ECO:0000313" key="2">
    <source>
        <dbReference type="Proteomes" id="UP000004326"/>
    </source>
</evidence>
<organism evidence="1 2">
    <name type="scientific">Helicobacter pylori Hp P-2</name>
    <dbReference type="NCBI Taxonomy" id="992073"/>
    <lineage>
        <taxon>Bacteria</taxon>
        <taxon>Pseudomonadati</taxon>
        <taxon>Campylobacterota</taxon>
        <taxon>Epsilonproteobacteria</taxon>
        <taxon>Campylobacterales</taxon>
        <taxon>Helicobacteraceae</taxon>
        <taxon>Helicobacter</taxon>
    </lineage>
</organism>
<dbReference type="Proteomes" id="UP000004326">
    <property type="component" value="Unassembled WGS sequence"/>
</dbReference>
<sequence length="40" mass="4765">MAKQRTHKLLMSENSIKDIGKPKQLHARQRSYFLAKKRLI</sequence>
<accession>I9W1N9</accession>
<protein>
    <submittedName>
        <fullName evidence="1">Uncharacterized protein</fullName>
    </submittedName>
</protein>
<reference evidence="1 2" key="1">
    <citation type="journal article" date="2013" name="Pathog. Dis.">
        <title>Genome sequences of 65 Helicobacter pylori strains isolated from asymptomatic individuals and patients with gastric cancer, peptic ulcer disease, or gastritis.</title>
        <authorList>
            <person name="Blanchard T.G."/>
            <person name="Czinn S.J."/>
            <person name="Correa P."/>
            <person name="Nakazawa T."/>
            <person name="Keelan M."/>
            <person name="Morningstar L."/>
            <person name="Santana-Cruz I."/>
            <person name="Maroo A."/>
            <person name="McCracken C."/>
            <person name="Shefchek K."/>
            <person name="Daugherty S."/>
            <person name="Song Y."/>
            <person name="Fraser C.M."/>
            <person name="Fricke W.F."/>
        </authorList>
    </citation>
    <scope>NUCLEOTIDE SEQUENCE [LARGE SCALE GENOMIC DNA]</scope>
    <source>
        <strain evidence="1 2">Hp P-2</strain>
    </source>
</reference>
<gene>
    <name evidence="1" type="ORF">HPHPP2_0613</name>
</gene>
<proteinExistence type="predicted"/>
<dbReference type="AlphaFoldDB" id="I9W1N9"/>
<comment type="caution">
    <text evidence="1">The sequence shown here is derived from an EMBL/GenBank/DDBJ whole genome shotgun (WGS) entry which is preliminary data.</text>
</comment>
<evidence type="ECO:0000313" key="1">
    <source>
        <dbReference type="EMBL" id="EJB99901.1"/>
    </source>
</evidence>